<keyword evidence="1 3" id="KW-0853">WD repeat</keyword>
<proteinExistence type="predicted"/>
<evidence type="ECO:0000256" key="3">
    <source>
        <dbReference type="PROSITE-ProRule" id="PRU00221"/>
    </source>
</evidence>
<organism evidence="4 5">
    <name type="scientific">Pseudolycoriella hygida</name>
    <dbReference type="NCBI Taxonomy" id="35572"/>
    <lineage>
        <taxon>Eukaryota</taxon>
        <taxon>Metazoa</taxon>
        <taxon>Ecdysozoa</taxon>
        <taxon>Arthropoda</taxon>
        <taxon>Hexapoda</taxon>
        <taxon>Insecta</taxon>
        <taxon>Pterygota</taxon>
        <taxon>Neoptera</taxon>
        <taxon>Endopterygota</taxon>
        <taxon>Diptera</taxon>
        <taxon>Nematocera</taxon>
        <taxon>Sciaroidea</taxon>
        <taxon>Sciaridae</taxon>
        <taxon>Pseudolycoriella</taxon>
    </lineage>
</organism>
<keyword evidence="2" id="KW-0677">Repeat</keyword>
<feature type="repeat" description="WD" evidence="3">
    <location>
        <begin position="88"/>
        <end position="129"/>
    </location>
</feature>
<dbReference type="PROSITE" id="PS50082">
    <property type="entry name" value="WD_REPEATS_2"/>
    <property type="match status" value="2"/>
</dbReference>
<keyword evidence="5" id="KW-1185">Reference proteome</keyword>
<dbReference type="PROSITE" id="PS50294">
    <property type="entry name" value="WD_REPEATS_REGION"/>
    <property type="match status" value="2"/>
</dbReference>
<dbReference type="GO" id="GO:0048188">
    <property type="term" value="C:Set1C/COMPASS complex"/>
    <property type="evidence" value="ECO:0007669"/>
    <property type="project" value="TreeGrafter"/>
</dbReference>
<dbReference type="InterPro" id="IPR036322">
    <property type="entry name" value="WD40_repeat_dom_sf"/>
</dbReference>
<feature type="repeat" description="WD" evidence="3">
    <location>
        <begin position="46"/>
        <end position="87"/>
    </location>
</feature>
<name>A0A9Q0N1C7_9DIPT</name>
<comment type="caution">
    <text evidence="4">The sequence shown here is derived from an EMBL/GenBank/DDBJ whole genome shotgun (WGS) entry which is preliminary data.</text>
</comment>
<dbReference type="Pfam" id="PF00400">
    <property type="entry name" value="WD40"/>
    <property type="match status" value="3"/>
</dbReference>
<dbReference type="Gene3D" id="2.130.10.10">
    <property type="entry name" value="YVTN repeat-like/Quinoprotein amine dehydrogenase"/>
    <property type="match status" value="1"/>
</dbReference>
<dbReference type="Proteomes" id="UP001151699">
    <property type="component" value="Chromosome B"/>
</dbReference>
<sequence length="148" mass="16551">MCIDVDRNPSKKMYHPYQRPDPRGAAMVETMKSNSIHPSYTLAFRISAHSKPILVVKFSPNGYWLASAADDSLINIWKSVDGMHVKTLGAHKCGISDVAWSKDSLMLVSASDDQTLIIWNLITSQIFMTLKGHTDYVFTCDFNPQGTL</sequence>
<accession>A0A9Q0N1C7</accession>
<evidence type="ECO:0000313" key="5">
    <source>
        <dbReference type="Proteomes" id="UP001151699"/>
    </source>
</evidence>
<reference evidence="4" key="1">
    <citation type="submission" date="2022-07" db="EMBL/GenBank/DDBJ databases">
        <authorList>
            <person name="Trinca V."/>
            <person name="Uliana J.V.C."/>
            <person name="Torres T.T."/>
            <person name="Ward R.J."/>
            <person name="Monesi N."/>
        </authorList>
    </citation>
    <scope>NUCLEOTIDE SEQUENCE</scope>
    <source>
        <strain evidence="4">HSMRA1968</strain>
        <tissue evidence="4">Whole embryos</tissue>
    </source>
</reference>
<evidence type="ECO:0000313" key="4">
    <source>
        <dbReference type="EMBL" id="KAJ6640794.1"/>
    </source>
</evidence>
<dbReference type="PANTHER" id="PTHR22847">
    <property type="entry name" value="WD40 REPEAT PROTEIN"/>
    <property type="match status" value="1"/>
</dbReference>
<evidence type="ECO:0000256" key="2">
    <source>
        <dbReference type="ARBA" id="ARBA00022737"/>
    </source>
</evidence>
<dbReference type="OrthoDB" id="674604at2759"/>
<evidence type="ECO:0000256" key="1">
    <source>
        <dbReference type="ARBA" id="ARBA00022574"/>
    </source>
</evidence>
<dbReference type="InterPro" id="IPR001680">
    <property type="entry name" value="WD40_rpt"/>
</dbReference>
<dbReference type="AlphaFoldDB" id="A0A9Q0N1C7"/>
<dbReference type="GO" id="GO:0042393">
    <property type="term" value="F:histone binding"/>
    <property type="evidence" value="ECO:0007669"/>
    <property type="project" value="TreeGrafter"/>
</dbReference>
<gene>
    <name evidence="4" type="primary">Wdr5_3</name>
    <name evidence="4" type="ORF">Bhyg_05726</name>
</gene>
<dbReference type="InterPro" id="IPR019775">
    <property type="entry name" value="WD40_repeat_CS"/>
</dbReference>
<dbReference type="SUPFAM" id="SSF50978">
    <property type="entry name" value="WD40 repeat-like"/>
    <property type="match status" value="1"/>
</dbReference>
<feature type="non-terminal residue" evidence="4">
    <location>
        <position position="148"/>
    </location>
</feature>
<dbReference type="PANTHER" id="PTHR22847:SF637">
    <property type="entry name" value="WD REPEAT DOMAIN 5B"/>
    <property type="match status" value="1"/>
</dbReference>
<dbReference type="InterPro" id="IPR015943">
    <property type="entry name" value="WD40/YVTN_repeat-like_dom_sf"/>
</dbReference>
<dbReference type="EMBL" id="WJQU01000002">
    <property type="protein sequence ID" value="KAJ6640794.1"/>
    <property type="molecule type" value="Genomic_DNA"/>
</dbReference>
<protein>
    <submittedName>
        <fullName evidence="4">WD repeat-containing protein 5</fullName>
    </submittedName>
</protein>
<dbReference type="SMART" id="SM00320">
    <property type="entry name" value="WD40"/>
    <property type="match status" value="2"/>
</dbReference>
<dbReference type="PROSITE" id="PS00678">
    <property type="entry name" value="WD_REPEATS_1"/>
    <property type="match status" value="1"/>
</dbReference>